<sequence>MKKYICLILALCSFHSVSALEKPTDNEKSLIMVGVGAFDIFRWSKNQKDFQTLLFLELRPNIALLSRRKVIVRPLIAWMYADFKASFIGAGLAFDFLISPQVTFTPSFAPGYFAKGGDIDLGYPLEFRTSLELAYRFKNKGRVGMMFSHISNAHLGKENPGADMLSIFYAIPFSLH</sequence>
<evidence type="ECO:0000256" key="1">
    <source>
        <dbReference type="SAM" id="SignalP"/>
    </source>
</evidence>
<feature type="chain" id="PRO_5012404594" description="Acyloxyacyl hydrolase" evidence="1">
    <location>
        <begin position="20"/>
        <end position="176"/>
    </location>
</feature>
<dbReference type="EMBL" id="NVUK01000023">
    <property type="protein sequence ID" value="PCI76871.1"/>
    <property type="molecule type" value="Genomic_DNA"/>
</dbReference>
<comment type="caution">
    <text evidence="2">The sequence shown here is derived from an EMBL/GenBank/DDBJ whole genome shotgun (WGS) entry which is preliminary data.</text>
</comment>
<proteinExistence type="predicted"/>
<evidence type="ECO:0000313" key="2">
    <source>
        <dbReference type="EMBL" id="PCI76871.1"/>
    </source>
</evidence>
<name>A0A2A4X3L2_UNCAE</name>
<accession>A0A2A4X3L2</accession>
<evidence type="ECO:0008006" key="4">
    <source>
        <dbReference type="Google" id="ProtNLM"/>
    </source>
</evidence>
<organism evidence="2 3">
    <name type="scientific">Aerophobetes bacterium</name>
    <dbReference type="NCBI Taxonomy" id="2030807"/>
    <lineage>
        <taxon>Bacteria</taxon>
        <taxon>Candidatus Aerophobota</taxon>
    </lineage>
</organism>
<dbReference type="AlphaFoldDB" id="A0A2A4X3L2"/>
<dbReference type="Pfam" id="PF09411">
    <property type="entry name" value="PagL"/>
    <property type="match status" value="1"/>
</dbReference>
<protein>
    <recommendedName>
        <fullName evidence="4">Acyloxyacyl hydrolase</fullName>
    </recommendedName>
</protein>
<gene>
    <name evidence="2" type="ORF">COB21_03830</name>
</gene>
<dbReference type="Proteomes" id="UP000218775">
    <property type="component" value="Unassembled WGS sequence"/>
</dbReference>
<dbReference type="InterPro" id="IPR018550">
    <property type="entry name" value="Lipid-A_deacylase-rel"/>
</dbReference>
<dbReference type="Gene3D" id="2.40.160.20">
    <property type="match status" value="1"/>
</dbReference>
<keyword evidence="1" id="KW-0732">Signal</keyword>
<feature type="signal peptide" evidence="1">
    <location>
        <begin position="1"/>
        <end position="19"/>
    </location>
</feature>
<evidence type="ECO:0000313" key="3">
    <source>
        <dbReference type="Proteomes" id="UP000218775"/>
    </source>
</evidence>
<reference evidence="3" key="1">
    <citation type="submission" date="2017-08" db="EMBL/GenBank/DDBJ databases">
        <title>A dynamic microbial community with high functional redundancy inhabits the cold, oxic subseafloor aquifer.</title>
        <authorList>
            <person name="Tully B.J."/>
            <person name="Wheat C.G."/>
            <person name="Glazer B.T."/>
            <person name="Huber J.A."/>
        </authorList>
    </citation>
    <scope>NUCLEOTIDE SEQUENCE [LARGE SCALE GENOMIC DNA]</scope>
</reference>